<dbReference type="Pfam" id="PF00702">
    <property type="entry name" value="Hydrolase"/>
    <property type="match status" value="1"/>
</dbReference>
<reference evidence="20 21" key="1">
    <citation type="submission" date="2020-08" db="EMBL/GenBank/DDBJ databases">
        <title>Genomic Encyclopedia of Type Strains, Phase IV (KMG-IV): sequencing the most valuable type-strain genomes for metagenomic binning, comparative biology and taxonomic classification.</title>
        <authorList>
            <person name="Goeker M."/>
        </authorList>
    </citation>
    <scope>NUCLEOTIDE SEQUENCE [LARGE SCALE GENOMIC DNA]</scope>
    <source>
        <strain evidence="20 21">DSM 27165</strain>
    </source>
</reference>
<dbReference type="Gene3D" id="3.40.1110.10">
    <property type="entry name" value="Calcium-transporting ATPase, cytoplasmic domain N"/>
    <property type="match status" value="1"/>
</dbReference>
<dbReference type="Gene3D" id="2.70.150.10">
    <property type="entry name" value="Calcium-transporting ATPase, cytoplasmic transduction domain A"/>
    <property type="match status" value="1"/>
</dbReference>
<proteinExistence type="inferred from homology"/>
<dbReference type="GO" id="GO:0043682">
    <property type="term" value="F:P-type divalent copper transporter activity"/>
    <property type="evidence" value="ECO:0007669"/>
    <property type="project" value="UniProtKB-EC"/>
</dbReference>
<keyword evidence="7 18" id="KW-0547">Nucleotide-binding</keyword>
<dbReference type="SUPFAM" id="SSF81653">
    <property type="entry name" value="Calcium ATPase, transduction domain A"/>
    <property type="match status" value="1"/>
</dbReference>
<dbReference type="NCBIfam" id="TIGR01511">
    <property type="entry name" value="ATPase-IB1_Cu"/>
    <property type="match status" value="1"/>
</dbReference>
<dbReference type="SUPFAM" id="SSF56784">
    <property type="entry name" value="HAD-like"/>
    <property type="match status" value="1"/>
</dbReference>
<dbReference type="InterPro" id="IPR059000">
    <property type="entry name" value="ATPase_P-type_domA"/>
</dbReference>
<protein>
    <recommendedName>
        <fullName evidence="16">P-type Cu(2+) transporter</fullName>
        <ecNumber evidence="16">7.2.2.9</ecNumber>
    </recommendedName>
</protein>
<evidence type="ECO:0000256" key="8">
    <source>
        <dbReference type="ARBA" id="ARBA00022796"/>
    </source>
</evidence>
<feature type="transmembrane region" description="Helical" evidence="18">
    <location>
        <begin position="157"/>
        <end position="177"/>
    </location>
</feature>
<keyword evidence="18" id="KW-1003">Cell membrane</keyword>
<dbReference type="SFLD" id="SFLDG00002">
    <property type="entry name" value="C1.7:_P-type_atpase_like"/>
    <property type="match status" value="1"/>
</dbReference>
<dbReference type="Pfam" id="PF00122">
    <property type="entry name" value="E1-E2_ATPase"/>
    <property type="match status" value="1"/>
</dbReference>
<keyword evidence="10" id="KW-0460">Magnesium</keyword>
<comment type="catalytic activity">
    <reaction evidence="17">
        <text>Cu(2+)(in) + ATP + H2O = Cu(2+)(out) + ADP + phosphate + H(+)</text>
        <dbReference type="Rhea" id="RHEA:10376"/>
        <dbReference type="ChEBI" id="CHEBI:15377"/>
        <dbReference type="ChEBI" id="CHEBI:15378"/>
        <dbReference type="ChEBI" id="CHEBI:29036"/>
        <dbReference type="ChEBI" id="CHEBI:30616"/>
        <dbReference type="ChEBI" id="CHEBI:43474"/>
        <dbReference type="ChEBI" id="CHEBI:456216"/>
        <dbReference type="EC" id="7.2.2.9"/>
    </reaction>
</comment>
<keyword evidence="3" id="KW-0813">Transport</keyword>
<dbReference type="SUPFAM" id="SSF55008">
    <property type="entry name" value="HMA, heavy metal-associated domain"/>
    <property type="match status" value="2"/>
</dbReference>
<evidence type="ECO:0000256" key="9">
    <source>
        <dbReference type="ARBA" id="ARBA00022840"/>
    </source>
</evidence>
<sequence>MSTPPAYPQHLSLPIEGMTCAACAARIERVLNRLPGVAASVSFGSETAEIDLSASGHAESVIQAIQRAGFRVPVAQHELAVKGMTCAACAGRIEHVLNRLPGVMAQVNVAAETVQLTLQPASTTLDEAVAAIHQAGYEASPLQTDLTVPTRGDRGEIYLMGVSALLTMPLLAQMVGMMVNRHDWMLPNWVQFLLATPVQFWVGWRFYAGAWKALRGGAANMDVLVALGTSAAWLFSTVVWLRQGGGHVYFEASAAVITLVLLGKWLEGRAKHKTLAALQALAKLTPQTAHIEQQGRLVEVPAASLQVGDRFVVLPGQAIPVDGVVERGVSTVDESTLTGESLPVGKQAGSKLYAATINHDQILYGCATQTGAQTQFAQIIKLTRQAQGSKAPIQQLADKVAAVFVPTVLILAALTWVGWWWLAGFETGLINAVAVLVIACPCALGLATPTAVMVASGLAAQHGILIKHATALEHAGKLTTIAFDKTGTLTAGQPTVAADWQRGANPPQVDAVLAALVQGSRHPLTDALAHWLSARPIVPLPSAVVNSEPGQGVWADVDGCRYRLGAVAWLGVAESELAGVPLQTWRQQGWAVSGLACNGMLLAAFAMADPIRADSAMAMQRLQRLGVRSVMLTGDHAAAAQAIAQAAGIDQWQAQLLPADKIAALHQLKQPGQQVGMVGDGVNDAPALAAADISFAMGSGTDAAVAASDITLKRNSLHAVADAIELSRATLRKIRQNLFFAFIYNVLGIPLAAAGLLNPVIAGLAMALSSVSVVSNALLLKRWRPSRL</sequence>
<evidence type="ECO:0000256" key="7">
    <source>
        <dbReference type="ARBA" id="ARBA00022741"/>
    </source>
</evidence>
<dbReference type="InterPro" id="IPR006121">
    <property type="entry name" value="HMA_dom"/>
</dbReference>
<evidence type="ECO:0000256" key="16">
    <source>
        <dbReference type="ARBA" id="ARBA00038904"/>
    </source>
</evidence>
<keyword evidence="4 18" id="KW-0812">Transmembrane</keyword>
<dbReference type="PRINTS" id="PR00943">
    <property type="entry name" value="CUATPASE"/>
</dbReference>
<dbReference type="GO" id="GO:0005507">
    <property type="term" value="F:copper ion binding"/>
    <property type="evidence" value="ECO:0007669"/>
    <property type="project" value="InterPro"/>
</dbReference>
<evidence type="ECO:0000259" key="19">
    <source>
        <dbReference type="PROSITE" id="PS50846"/>
    </source>
</evidence>
<comment type="subcellular location">
    <subcellularLocation>
        <location evidence="18">Cell membrane</location>
    </subcellularLocation>
    <subcellularLocation>
        <location evidence="1">Endomembrane system</location>
        <topology evidence="1">Multi-pass membrane protein</topology>
    </subcellularLocation>
</comment>
<keyword evidence="5 18" id="KW-0479">Metal-binding</keyword>
<dbReference type="EC" id="7.2.2.9" evidence="16"/>
<keyword evidence="6" id="KW-0677">Repeat</keyword>
<dbReference type="GO" id="GO:0016887">
    <property type="term" value="F:ATP hydrolysis activity"/>
    <property type="evidence" value="ECO:0007669"/>
    <property type="project" value="InterPro"/>
</dbReference>
<dbReference type="RefSeq" id="WP_246490999.1">
    <property type="nucleotide sequence ID" value="NZ_JACHHY010000017.1"/>
</dbReference>
<evidence type="ECO:0000256" key="18">
    <source>
        <dbReference type="RuleBase" id="RU362081"/>
    </source>
</evidence>
<dbReference type="PROSITE" id="PS00154">
    <property type="entry name" value="ATPASE_E1_E2"/>
    <property type="match status" value="1"/>
</dbReference>
<dbReference type="InterPro" id="IPR044492">
    <property type="entry name" value="P_typ_ATPase_HD_dom"/>
</dbReference>
<dbReference type="FunFam" id="2.70.150.10:FF:000002">
    <property type="entry name" value="Copper-transporting ATPase 1, putative"/>
    <property type="match status" value="1"/>
</dbReference>
<evidence type="ECO:0000256" key="11">
    <source>
        <dbReference type="ARBA" id="ARBA00022967"/>
    </source>
</evidence>
<name>A0A840MQZ1_9PROT</name>
<keyword evidence="9 18" id="KW-0067">ATP-binding</keyword>
<comment type="similarity">
    <text evidence="2 18">Belongs to the cation transport ATPase (P-type) (TC 3.A.3) family. Type IB subfamily.</text>
</comment>
<keyword evidence="12 18" id="KW-1133">Transmembrane helix</keyword>
<dbReference type="GO" id="GO:0005524">
    <property type="term" value="F:ATP binding"/>
    <property type="evidence" value="ECO:0007669"/>
    <property type="project" value="UniProtKB-UniRule"/>
</dbReference>
<feature type="transmembrane region" description="Helical" evidence="18">
    <location>
        <begin position="189"/>
        <end position="207"/>
    </location>
</feature>
<dbReference type="InterPro" id="IPR018303">
    <property type="entry name" value="ATPase_P-typ_P_site"/>
</dbReference>
<feature type="transmembrane region" description="Helical" evidence="18">
    <location>
        <begin position="219"/>
        <end position="241"/>
    </location>
</feature>
<feature type="transmembrane region" description="Helical" evidence="18">
    <location>
        <begin position="760"/>
        <end position="780"/>
    </location>
</feature>
<evidence type="ECO:0000256" key="3">
    <source>
        <dbReference type="ARBA" id="ARBA00022448"/>
    </source>
</evidence>
<dbReference type="Proteomes" id="UP000575898">
    <property type="component" value="Unassembled WGS sequence"/>
</dbReference>
<comment type="caution">
    <text evidence="20">The sequence shown here is derived from an EMBL/GenBank/DDBJ whole genome shotgun (WGS) entry which is preliminary data.</text>
</comment>
<dbReference type="AlphaFoldDB" id="A0A840MQZ1"/>
<evidence type="ECO:0000256" key="10">
    <source>
        <dbReference type="ARBA" id="ARBA00022842"/>
    </source>
</evidence>
<dbReference type="SFLD" id="SFLDF00027">
    <property type="entry name" value="p-type_atpase"/>
    <property type="match status" value="1"/>
</dbReference>
<dbReference type="NCBIfam" id="TIGR00003">
    <property type="entry name" value="copper ion binding protein"/>
    <property type="match status" value="1"/>
</dbReference>
<evidence type="ECO:0000256" key="12">
    <source>
        <dbReference type="ARBA" id="ARBA00022989"/>
    </source>
</evidence>
<dbReference type="InterPro" id="IPR036163">
    <property type="entry name" value="HMA_dom_sf"/>
</dbReference>
<evidence type="ECO:0000313" key="20">
    <source>
        <dbReference type="EMBL" id="MBB5019499.1"/>
    </source>
</evidence>
<dbReference type="PROSITE" id="PS50846">
    <property type="entry name" value="HMA_2"/>
    <property type="match status" value="2"/>
</dbReference>
<dbReference type="SUPFAM" id="SSF81665">
    <property type="entry name" value="Calcium ATPase, transmembrane domain M"/>
    <property type="match status" value="1"/>
</dbReference>
<keyword evidence="14" id="KW-0406">Ion transport</keyword>
<dbReference type="InterPro" id="IPR001757">
    <property type="entry name" value="P_typ_ATPase"/>
</dbReference>
<dbReference type="InterPro" id="IPR006122">
    <property type="entry name" value="HMA_Cu_ion-bd"/>
</dbReference>
<evidence type="ECO:0000256" key="2">
    <source>
        <dbReference type="ARBA" id="ARBA00006024"/>
    </source>
</evidence>
<feature type="transmembrane region" description="Helical" evidence="18">
    <location>
        <begin position="737"/>
        <end position="754"/>
    </location>
</feature>
<dbReference type="GO" id="GO:0055070">
    <property type="term" value="P:copper ion homeostasis"/>
    <property type="evidence" value="ECO:0007669"/>
    <property type="project" value="TreeGrafter"/>
</dbReference>
<evidence type="ECO:0000256" key="4">
    <source>
        <dbReference type="ARBA" id="ARBA00022692"/>
    </source>
</evidence>
<dbReference type="CDD" id="cd02094">
    <property type="entry name" value="P-type_ATPase_Cu-like"/>
    <property type="match status" value="1"/>
</dbReference>
<dbReference type="InterPro" id="IPR023299">
    <property type="entry name" value="ATPase_P-typ_cyto_dom_N"/>
</dbReference>
<dbReference type="GO" id="GO:0005886">
    <property type="term" value="C:plasma membrane"/>
    <property type="evidence" value="ECO:0007669"/>
    <property type="project" value="UniProtKB-SubCell"/>
</dbReference>
<gene>
    <name evidence="20" type="ORF">HNQ59_002801</name>
</gene>
<dbReference type="EMBL" id="JACHHY010000017">
    <property type="protein sequence ID" value="MBB5019499.1"/>
    <property type="molecule type" value="Genomic_DNA"/>
</dbReference>
<dbReference type="GO" id="GO:0012505">
    <property type="term" value="C:endomembrane system"/>
    <property type="evidence" value="ECO:0007669"/>
    <property type="project" value="UniProtKB-SubCell"/>
</dbReference>
<evidence type="ECO:0000256" key="5">
    <source>
        <dbReference type="ARBA" id="ARBA00022723"/>
    </source>
</evidence>
<dbReference type="SFLD" id="SFLDS00003">
    <property type="entry name" value="Haloacid_Dehalogenase"/>
    <property type="match status" value="1"/>
</dbReference>
<feature type="domain" description="HMA" evidence="19">
    <location>
        <begin position="75"/>
        <end position="140"/>
    </location>
</feature>
<keyword evidence="13" id="KW-0186">Copper</keyword>
<dbReference type="PANTHER" id="PTHR43520">
    <property type="entry name" value="ATP7, ISOFORM B"/>
    <property type="match status" value="1"/>
</dbReference>
<dbReference type="InterPro" id="IPR023298">
    <property type="entry name" value="ATPase_P-typ_TM_dom_sf"/>
</dbReference>
<evidence type="ECO:0000256" key="14">
    <source>
        <dbReference type="ARBA" id="ARBA00023065"/>
    </source>
</evidence>
<dbReference type="InterPro" id="IPR017969">
    <property type="entry name" value="Heavy-metal-associated_CS"/>
</dbReference>
<dbReference type="Gene3D" id="3.30.70.100">
    <property type="match status" value="2"/>
</dbReference>
<dbReference type="Pfam" id="PF00403">
    <property type="entry name" value="HMA"/>
    <property type="match status" value="2"/>
</dbReference>
<evidence type="ECO:0000256" key="13">
    <source>
        <dbReference type="ARBA" id="ARBA00023008"/>
    </source>
</evidence>
<dbReference type="FunFam" id="3.30.70.100:FF:000005">
    <property type="entry name" value="Copper-exporting P-type ATPase A"/>
    <property type="match status" value="1"/>
</dbReference>
<dbReference type="InterPro" id="IPR027256">
    <property type="entry name" value="P-typ_ATPase_IB"/>
</dbReference>
<evidence type="ECO:0000256" key="1">
    <source>
        <dbReference type="ARBA" id="ARBA00004127"/>
    </source>
</evidence>
<organism evidence="20 21">
    <name type="scientific">Chitinivorax tropicus</name>
    <dbReference type="NCBI Taxonomy" id="714531"/>
    <lineage>
        <taxon>Bacteria</taxon>
        <taxon>Pseudomonadati</taxon>
        <taxon>Pseudomonadota</taxon>
        <taxon>Betaproteobacteria</taxon>
        <taxon>Chitinivorax</taxon>
    </lineage>
</organism>
<feature type="transmembrane region" description="Helical" evidence="18">
    <location>
        <begin position="400"/>
        <end position="422"/>
    </location>
</feature>
<feature type="transmembrane region" description="Helical" evidence="18">
    <location>
        <begin position="247"/>
        <end position="266"/>
    </location>
</feature>
<keyword evidence="15 18" id="KW-0472">Membrane</keyword>
<dbReference type="InterPro" id="IPR008250">
    <property type="entry name" value="ATPase_P-typ_transduc_dom_A_sf"/>
</dbReference>
<evidence type="ECO:0000256" key="15">
    <source>
        <dbReference type="ARBA" id="ARBA00023136"/>
    </source>
</evidence>
<keyword evidence="11" id="KW-1278">Translocase</keyword>
<dbReference type="Gene3D" id="3.40.50.1000">
    <property type="entry name" value="HAD superfamily/HAD-like"/>
    <property type="match status" value="1"/>
</dbReference>
<dbReference type="PROSITE" id="PS01047">
    <property type="entry name" value="HMA_1"/>
    <property type="match status" value="2"/>
</dbReference>
<dbReference type="NCBIfam" id="TIGR01525">
    <property type="entry name" value="ATPase-IB_hvy"/>
    <property type="match status" value="1"/>
</dbReference>
<keyword evidence="21" id="KW-1185">Reference proteome</keyword>
<dbReference type="InterPro" id="IPR036412">
    <property type="entry name" value="HAD-like_sf"/>
</dbReference>
<dbReference type="NCBIfam" id="TIGR01494">
    <property type="entry name" value="ATPase_P-type"/>
    <property type="match status" value="2"/>
</dbReference>
<evidence type="ECO:0000256" key="17">
    <source>
        <dbReference type="ARBA" id="ARBA00047424"/>
    </source>
</evidence>
<dbReference type="PRINTS" id="PR00119">
    <property type="entry name" value="CATATPASE"/>
</dbReference>
<evidence type="ECO:0000313" key="21">
    <source>
        <dbReference type="Proteomes" id="UP000575898"/>
    </source>
</evidence>
<feature type="domain" description="HMA" evidence="19">
    <location>
        <begin position="9"/>
        <end position="73"/>
    </location>
</feature>
<accession>A0A840MQZ1</accession>
<dbReference type="PANTHER" id="PTHR43520:SF8">
    <property type="entry name" value="P-TYPE CU(+) TRANSPORTER"/>
    <property type="match status" value="1"/>
</dbReference>
<dbReference type="InterPro" id="IPR023214">
    <property type="entry name" value="HAD_sf"/>
</dbReference>
<evidence type="ECO:0000256" key="6">
    <source>
        <dbReference type="ARBA" id="ARBA00022737"/>
    </source>
</evidence>
<dbReference type="CDD" id="cd00371">
    <property type="entry name" value="HMA"/>
    <property type="match status" value="2"/>
</dbReference>
<keyword evidence="8" id="KW-0187">Copper transport</keyword>
<feature type="transmembrane region" description="Helical" evidence="18">
    <location>
        <begin position="428"/>
        <end position="447"/>
    </location>
</feature>